<dbReference type="InterPro" id="IPR020084">
    <property type="entry name" value="NUDIX_hydrolase_CS"/>
</dbReference>
<dbReference type="SUPFAM" id="SSF55811">
    <property type="entry name" value="Nudix"/>
    <property type="match status" value="1"/>
</dbReference>
<dbReference type="PROSITE" id="PS51462">
    <property type="entry name" value="NUDIX"/>
    <property type="match status" value="1"/>
</dbReference>
<dbReference type="AlphaFoldDB" id="A0A669QWR7"/>
<accession>A0A669QWR7</accession>
<keyword evidence="5" id="KW-1185">Reference proteome</keyword>
<reference evidence="4" key="2">
    <citation type="submission" date="2025-09" db="UniProtKB">
        <authorList>
            <consortium name="Ensembl"/>
        </authorList>
    </citation>
    <scope>IDENTIFICATION</scope>
</reference>
<reference evidence="4" key="1">
    <citation type="submission" date="2025-08" db="UniProtKB">
        <authorList>
            <consortium name="Ensembl"/>
        </authorList>
    </citation>
    <scope>IDENTIFICATION</scope>
</reference>
<keyword evidence="1" id="KW-0378">Hydrolase</keyword>
<dbReference type="PANTHER" id="PTHR22769:SF56">
    <property type="entry name" value="8-OXO-DGDP PHOSPHATASE NUDT18"/>
    <property type="match status" value="1"/>
</dbReference>
<evidence type="ECO:0000256" key="1">
    <source>
        <dbReference type="ARBA" id="ARBA00022801"/>
    </source>
</evidence>
<dbReference type="GO" id="GO:0044715">
    <property type="term" value="F:8-oxo-dGDP phosphatase activity"/>
    <property type="evidence" value="ECO:0007669"/>
    <property type="project" value="TreeGrafter"/>
</dbReference>
<dbReference type="Pfam" id="PF00293">
    <property type="entry name" value="NUDIX"/>
    <property type="match status" value="1"/>
</dbReference>
<dbReference type="PANTHER" id="PTHR22769">
    <property type="entry name" value="MUTT/NUDIX HYDROLASE"/>
    <property type="match status" value="1"/>
</dbReference>
<feature type="domain" description="Nudix hydrolase" evidence="3">
    <location>
        <begin position="56"/>
        <end position="181"/>
    </location>
</feature>
<dbReference type="Ensembl" id="ENSPCLT00000024870.1">
    <property type="protein sequence ID" value="ENSPCLP00000018641.1"/>
    <property type="gene ID" value="ENSPCLG00000015656.1"/>
</dbReference>
<evidence type="ECO:0000259" key="3">
    <source>
        <dbReference type="PROSITE" id="PS51462"/>
    </source>
</evidence>
<dbReference type="InterPro" id="IPR015797">
    <property type="entry name" value="NUDIX_hydrolase-like_dom_sf"/>
</dbReference>
<evidence type="ECO:0000256" key="2">
    <source>
        <dbReference type="SAM" id="MobiDB-lite"/>
    </source>
</evidence>
<feature type="region of interest" description="Disordered" evidence="2">
    <location>
        <begin position="1"/>
        <end position="27"/>
    </location>
</feature>
<evidence type="ECO:0000313" key="5">
    <source>
        <dbReference type="Proteomes" id="UP000472261"/>
    </source>
</evidence>
<dbReference type="Proteomes" id="UP000472261">
    <property type="component" value="Unplaced"/>
</dbReference>
<organism evidence="4 5">
    <name type="scientific">Phasianus colchicus</name>
    <name type="common">Common pheasant</name>
    <dbReference type="NCBI Taxonomy" id="9054"/>
    <lineage>
        <taxon>Eukaryota</taxon>
        <taxon>Metazoa</taxon>
        <taxon>Chordata</taxon>
        <taxon>Craniata</taxon>
        <taxon>Vertebrata</taxon>
        <taxon>Euteleostomi</taxon>
        <taxon>Archelosauria</taxon>
        <taxon>Archosauria</taxon>
        <taxon>Dinosauria</taxon>
        <taxon>Saurischia</taxon>
        <taxon>Theropoda</taxon>
        <taxon>Coelurosauria</taxon>
        <taxon>Aves</taxon>
        <taxon>Neognathae</taxon>
        <taxon>Galloanserae</taxon>
        <taxon>Galliformes</taxon>
        <taxon>Phasianidae</taxon>
        <taxon>Phasianinae</taxon>
        <taxon>Phasianus</taxon>
    </lineage>
</organism>
<evidence type="ECO:0000313" key="4">
    <source>
        <dbReference type="Ensembl" id="ENSPCLP00000018641.1"/>
    </source>
</evidence>
<name>A0A669QWR7_PHACC</name>
<protein>
    <submittedName>
        <fullName evidence="4">Nudix hydrolase 18</fullName>
    </submittedName>
</protein>
<dbReference type="GO" id="GO:0044716">
    <property type="term" value="F:8-oxo-GDP phosphatase activity"/>
    <property type="evidence" value="ECO:0007669"/>
    <property type="project" value="TreeGrafter"/>
</dbReference>
<dbReference type="PROSITE" id="PS00893">
    <property type="entry name" value="NUDIX_BOX"/>
    <property type="match status" value="1"/>
</dbReference>
<proteinExistence type="predicted"/>
<dbReference type="Gene3D" id="3.90.79.10">
    <property type="entry name" value="Nucleoside Triphosphate Pyrophosphohydrolase"/>
    <property type="match status" value="1"/>
</dbReference>
<dbReference type="InterPro" id="IPR000086">
    <property type="entry name" value="NUDIX_hydrolase_dom"/>
</dbReference>
<sequence length="218" mass="23037">MGGRGGGAWMSRAADPPDAAPKPRDPVRMGDAAEEMEAVLGGKAWDVGGSAEPPVPVRLGSSVCYVVLAVLFNAEDAVLLVQESKPRCRGLWYLPAGRVEPHESLAAALRREVREEAGLQCEPLTLLALEERGPMWVRFVFLARHTGERGGGGWRGVWGGLGGSVGWAAPGCGWELSAGSRMGSIGVSVCLGFVMGYHPLRPYSGASVPKALQWGIHP</sequence>